<keyword evidence="3 5" id="KW-0238">DNA-binding</keyword>
<dbReference type="InterPro" id="IPR041664">
    <property type="entry name" value="AAA_16"/>
</dbReference>
<reference evidence="7 8" key="1">
    <citation type="submission" date="2018-05" db="EMBL/GenBank/DDBJ databases">
        <title>Evolution of GPA BGCs.</title>
        <authorList>
            <person name="Waglechner N."/>
            <person name="Wright G.D."/>
        </authorList>
    </citation>
    <scope>NUCLEOTIDE SEQUENCE [LARGE SCALE GENOMIC DNA]</scope>
    <source>
        <strain evidence="7 8">A82846</strain>
    </source>
</reference>
<dbReference type="AlphaFoldDB" id="A0A428Z0X9"/>
<dbReference type="GO" id="GO:0000160">
    <property type="term" value="P:phosphorelay signal transduction system"/>
    <property type="evidence" value="ECO:0007669"/>
    <property type="project" value="InterPro"/>
</dbReference>
<dbReference type="Gene3D" id="1.25.40.10">
    <property type="entry name" value="Tetratricopeptide repeat domain"/>
    <property type="match status" value="2"/>
</dbReference>
<dbReference type="OrthoDB" id="134712at2"/>
<gene>
    <name evidence="7" type="ORF">DMH04_33885</name>
</gene>
<dbReference type="SMART" id="SM01043">
    <property type="entry name" value="BTAD"/>
    <property type="match status" value="1"/>
</dbReference>
<feature type="domain" description="OmpR/PhoB-type" evidence="6">
    <location>
        <begin position="1"/>
        <end position="97"/>
    </location>
</feature>
<dbReference type="PROSITE" id="PS51755">
    <property type="entry name" value="OMPR_PHOB"/>
    <property type="match status" value="1"/>
</dbReference>
<dbReference type="RefSeq" id="WP_037268526.1">
    <property type="nucleotide sequence ID" value="NZ_QHKI01000037.1"/>
</dbReference>
<comment type="similarity">
    <text evidence="1">Belongs to the AfsR/DnrI/RedD regulatory family.</text>
</comment>
<evidence type="ECO:0000313" key="8">
    <source>
        <dbReference type="Proteomes" id="UP000287547"/>
    </source>
</evidence>
<dbReference type="Pfam" id="PF03704">
    <property type="entry name" value="BTAD"/>
    <property type="match status" value="1"/>
</dbReference>
<dbReference type="SUPFAM" id="SSF48452">
    <property type="entry name" value="TPR-like"/>
    <property type="match status" value="2"/>
</dbReference>
<dbReference type="PANTHER" id="PTHR35807:SF1">
    <property type="entry name" value="TRANSCRIPTIONAL REGULATOR REDD"/>
    <property type="match status" value="1"/>
</dbReference>
<dbReference type="Pfam" id="PF13191">
    <property type="entry name" value="AAA_16"/>
    <property type="match status" value="1"/>
</dbReference>
<protein>
    <recommendedName>
        <fullName evidence="6">OmpR/PhoB-type domain-containing protein</fullName>
    </recommendedName>
</protein>
<dbReference type="Proteomes" id="UP000287547">
    <property type="component" value="Unassembled WGS sequence"/>
</dbReference>
<dbReference type="GO" id="GO:0003677">
    <property type="term" value="F:DNA binding"/>
    <property type="evidence" value="ECO:0007669"/>
    <property type="project" value="UniProtKB-UniRule"/>
</dbReference>
<dbReference type="GO" id="GO:0006355">
    <property type="term" value="P:regulation of DNA-templated transcription"/>
    <property type="evidence" value="ECO:0007669"/>
    <property type="project" value="InterPro"/>
</dbReference>
<proteinExistence type="inferred from homology"/>
<evidence type="ECO:0000313" key="7">
    <source>
        <dbReference type="EMBL" id="RSM78154.1"/>
    </source>
</evidence>
<dbReference type="PANTHER" id="PTHR35807">
    <property type="entry name" value="TRANSCRIPTIONAL REGULATOR REDD-RELATED"/>
    <property type="match status" value="1"/>
</dbReference>
<evidence type="ECO:0000256" key="3">
    <source>
        <dbReference type="ARBA" id="ARBA00023125"/>
    </source>
</evidence>
<feature type="DNA-binding region" description="OmpR/PhoB-type" evidence="5">
    <location>
        <begin position="1"/>
        <end position="97"/>
    </location>
</feature>
<dbReference type="SMART" id="SM00862">
    <property type="entry name" value="Trans_reg_C"/>
    <property type="match status" value="1"/>
</dbReference>
<accession>A0A428Z0X9</accession>
<dbReference type="Gene3D" id="1.10.10.10">
    <property type="entry name" value="Winged helix-like DNA-binding domain superfamily/Winged helix DNA-binding domain"/>
    <property type="match status" value="1"/>
</dbReference>
<dbReference type="InterPro" id="IPR011990">
    <property type="entry name" value="TPR-like_helical_dom_sf"/>
</dbReference>
<dbReference type="CDD" id="cd15831">
    <property type="entry name" value="BTAD"/>
    <property type="match status" value="1"/>
</dbReference>
<dbReference type="EMBL" id="QHKI01000037">
    <property type="protein sequence ID" value="RSM78154.1"/>
    <property type="molecule type" value="Genomic_DNA"/>
</dbReference>
<dbReference type="InterPro" id="IPR051677">
    <property type="entry name" value="AfsR-DnrI-RedD_regulator"/>
</dbReference>
<evidence type="ECO:0000256" key="1">
    <source>
        <dbReference type="ARBA" id="ARBA00005820"/>
    </source>
</evidence>
<dbReference type="InterPro" id="IPR027417">
    <property type="entry name" value="P-loop_NTPase"/>
</dbReference>
<evidence type="ECO:0000256" key="2">
    <source>
        <dbReference type="ARBA" id="ARBA00023015"/>
    </source>
</evidence>
<evidence type="ECO:0000259" key="6">
    <source>
        <dbReference type="PROSITE" id="PS51755"/>
    </source>
</evidence>
<dbReference type="InterPro" id="IPR036388">
    <property type="entry name" value="WH-like_DNA-bd_sf"/>
</dbReference>
<evidence type="ECO:0000256" key="5">
    <source>
        <dbReference type="PROSITE-ProRule" id="PRU01091"/>
    </source>
</evidence>
<dbReference type="Pfam" id="PF00486">
    <property type="entry name" value="Trans_reg_C"/>
    <property type="match status" value="1"/>
</dbReference>
<dbReference type="InterPro" id="IPR001867">
    <property type="entry name" value="OmpR/PhoB-type_DNA-bd"/>
</dbReference>
<sequence length="1115" mass="120765">MWWTVLGSIGAYSADRAIPLGGAKQRRVLAALLVEPGVAVPVDRLVDVLWGEAAPATAVGTLRAYVANLRRALEPGRTPRATETVLASSPLGYRLLVEPGELDASRFRGLVASAATARADGRPLDALNDLDQALELWKGPAFGEFAEAAFAATAAAELEELRLAAQEDRADAMLAVGQQAKAAAELRLLVTAEPLRERRWEMLALALYRSGRQADALAALREARRALVAELGIEPSAGLRRLEQAVLNQDPALDLRGTVTAGKRPAEPAPDSLPGRDDVLRSLREAFSSARAGRGHLFLVTGEPGIGKTRVSEAATRMGTELGFAVALGRCPDGEGTSAFWPWVSVLRALLDTAGPDLRELAGRAGLGVLLDVGRAAELAAGRARLHTAIVEIVATAAKRRPLLVILDDLHWADPDSVLVLRVLTTMLPELPLLLFVASRDRADLTEPAAGLVAQLTGRWTTRWPLRRLTEPEVALLLADSPSSVDHPDVAKVVHQRSGGNPFHVIELARLVPRLGPGSLADVLPHGTRDLIQHRLRRLPDKAVQVLVGAAVIGEEFEAAVLAEAGGLTADALSEVLDAALHWDLVSECDAVGRYRFSHALVRDTLRSSVSQVRLAQWHANVADALARRVPHVPDDSAEALDAVAFHWLAAAGIGHAEEAIAAGQIAAERAERVHAYQHAATLLAAVIDVIDHHAVPNSAEQTRRLFDLLVRLGRTSCRGGMQWQASAALGRAISLASELGAPEDLATAATTYSTESFWSMREYQATEPNVLHALRQAVRQLPDVDSPLRCLSLAALATEQYFEAGPDPHEPQAVAMARRLGDPNLLIRALHLRHQAIRHADTLAERQEIVQELVELAAHPDVEEDWTPRVLLRRALTWLEAGDMTAAQADIDACTRANQRIRLPEVDVHLRWWTAMRTGLAGDPEAAARLCRQAYEVYRQTVWGSEAALTAQLASALLDRGRYQDAEKMLRGHDEPASPVTAEHLGLILARQGNIADARLICLPAERLTEPPRDWLWLMQMVLRAYTWALCGDVPSSEYALQRLLRYSGRTVTTGSAILCWGSIDHFLGESAAVTGQTELAITLLRKAVRHNDEMGCVIWRDRSAARLAELTGG</sequence>
<name>A0A428Z0X9_KIBAR</name>
<keyword evidence="2" id="KW-0805">Transcription regulation</keyword>
<organism evidence="7 8">
    <name type="scientific">Kibdelosporangium aridum</name>
    <dbReference type="NCBI Taxonomy" id="2030"/>
    <lineage>
        <taxon>Bacteria</taxon>
        <taxon>Bacillati</taxon>
        <taxon>Actinomycetota</taxon>
        <taxon>Actinomycetes</taxon>
        <taxon>Pseudonocardiales</taxon>
        <taxon>Pseudonocardiaceae</taxon>
        <taxon>Kibdelosporangium</taxon>
    </lineage>
</organism>
<dbReference type="InterPro" id="IPR005158">
    <property type="entry name" value="BTAD"/>
</dbReference>
<dbReference type="SUPFAM" id="SSF52540">
    <property type="entry name" value="P-loop containing nucleoside triphosphate hydrolases"/>
    <property type="match status" value="1"/>
</dbReference>
<keyword evidence="4" id="KW-0804">Transcription</keyword>
<dbReference type="InterPro" id="IPR016032">
    <property type="entry name" value="Sig_transdc_resp-reg_C-effctor"/>
</dbReference>
<evidence type="ECO:0000256" key="4">
    <source>
        <dbReference type="ARBA" id="ARBA00023163"/>
    </source>
</evidence>
<comment type="caution">
    <text evidence="7">The sequence shown here is derived from an EMBL/GenBank/DDBJ whole genome shotgun (WGS) entry which is preliminary data.</text>
</comment>
<dbReference type="SUPFAM" id="SSF46894">
    <property type="entry name" value="C-terminal effector domain of the bipartite response regulators"/>
    <property type="match status" value="1"/>
</dbReference>